<evidence type="ECO:0000313" key="5">
    <source>
        <dbReference type="EMBL" id="PWI34869.1"/>
    </source>
</evidence>
<accession>A0A2U3BDI5</accession>
<comment type="similarity">
    <text evidence="2 4">Belongs to the YejK family.</text>
</comment>
<dbReference type="NCBIfam" id="NF001557">
    <property type="entry name" value="PRK00378.1"/>
    <property type="match status" value="1"/>
</dbReference>
<evidence type="ECO:0000256" key="2">
    <source>
        <dbReference type="ARBA" id="ARBA00009035"/>
    </source>
</evidence>
<keyword evidence="6" id="KW-1185">Reference proteome</keyword>
<dbReference type="Pfam" id="PF04245">
    <property type="entry name" value="NA37"/>
    <property type="match status" value="1"/>
</dbReference>
<protein>
    <recommendedName>
        <fullName evidence="4">Nucleoid-associated protein DI392_00890</fullName>
    </recommendedName>
</protein>
<dbReference type="RefSeq" id="WP_109318023.1">
    <property type="nucleotide sequence ID" value="NZ_QFWT01000001.1"/>
</dbReference>
<dbReference type="Proteomes" id="UP000245362">
    <property type="component" value="Unassembled WGS sequence"/>
</dbReference>
<dbReference type="GO" id="GO:0043590">
    <property type="term" value="C:bacterial nucleoid"/>
    <property type="evidence" value="ECO:0007669"/>
    <property type="project" value="TreeGrafter"/>
</dbReference>
<gene>
    <name evidence="5" type="ORF">DI392_00890</name>
</gene>
<evidence type="ECO:0000256" key="1">
    <source>
        <dbReference type="ARBA" id="ARBA00004453"/>
    </source>
</evidence>
<dbReference type="PANTHER" id="PTHR38772:SF1">
    <property type="entry name" value="NUCLEOID-ASSOCIATED PROTEIN YEJK"/>
    <property type="match status" value="1"/>
</dbReference>
<keyword evidence="3 4" id="KW-0963">Cytoplasm</keyword>
<evidence type="ECO:0000256" key="4">
    <source>
        <dbReference type="HAMAP-Rule" id="MF_00730"/>
    </source>
</evidence>
<dbReference type="AlphaFoldDB" id="A0A2U3BDI5"/>
<dbReference type="GO" id="GO:0005737">
    <property type="term" value="C:cytoplasm"/>
    <property type="evidence" value="ECO:0007669"/>
    <property type="project" value="UniProtKB-UniRule"/>
</dbReference>
<reference evidence="5 6" key="1">
    <citation type="submission" date="2018-05" db="EMBL/GenBank/DDBJ databases">
        <title>Vibrio limimaris sp. nov., isolated from marine sediment.</title>
        <authorList>
            <person name="Li C.-M."/>
        </authorList>
    </citation>
    <scope>NUCLEOTIDE SEQUENCE [LARGE SCALE GENOMIC DNA]</scope>
    <source>
        <strain evidence="5 6">E4404</strain>
    </source>
</reference>
<dbReference type="EMBL" id="QFWT01000001">
    <property type="protein sequence ID" value="PWI34869.1"/>
    <property type="molecule type" value="Genomic_DNA"/>
</dbReference>
<dbReference type="GO" id="GO:0003690">
    <property type="term" value="F:double-stranded DNA binding"/>
    <property type="evidence" value="ECO:0007669"/>
    <property type="project" value="TreeGrafter"/>
</dbReference>
<evidence type="ECO:0000256" key="3">
    <source>
        <dbReference type="ARBA" id="ARBA00022490"/>
    </source>
</evidence>
<organism evidence="5 6">
    <name type="scientific">Vibrio albus</name>
    <dbReference type="NCBI Taxonomy" id="2200953"/>
    <lineage>
        <taxon>Bacteria</taxon>
        <taxon>Pseudomonadati</taxon>
        <taxon>Pseudomonadota</taxon>
        <taxon>Gammaproteobacteria</taxon>
        <taxon>Vibrionales</taxon>
        <taxon>Vibrionaceae</taxon>
        <taxon>Vibrio</taxon>
    </lineage>
</organism>
<dbReference type="HAMAP" id="MF_00730">
    <property type="entry name" value="NdpA"/>
    <property type="match status" value="1"/>
</dbReference>
<dbReference type="GO" id="GO:0003727">
    <property type="term" value="F:single-stranded RNA binding"/>
    <property type="evidence" value="ECO:0007669"/>
    <property type="project" value="TreeGrafter"/>
</dbReference>
<sequence>MTISISNAILHQIDTNEADELIVNYRSDELPNNAATEALISELHRTYNAKAGKGFGLFLSDSEFKIGLQNLRSNQIGFLQFTSSNAERLKNELSKYPFADTGVLVFAEYQSLATEYLFVAIIPSIQGLQVDTQLDVGATDHLDVDAMTIAARIDLTTFETDPDSNRYISFLKGRVGRKVADFFFDFLQIERGLDVKAQNQVLVQAVEDFIADDQLDKEESLSLRKQVKDYCKGQHSSGEEVVITELSGELPSSESGVSFQQYTEERGYELEPTFPADKATIEKLDKFKGCGGGVTISFDAIILNERIFYDPETDTLTIKGTPPNLRDQLTRRS</sequence>
<dbReference type="PANTHER" id="PTHR38772">
    <property type="match status" value="1"/>
</dbReference>
<evidence type="ECO:0000313" key="6">
    <source>
        <dbReference type="Proteomes" id="UP000245362"/>
    </source>
</evidence>
<dbReference type="OrthoDB" id="9131762at2"/>
<dbReference type="InterPro" id="IPR007358">
    <property type="entry name" value="Nucleoid_associated_NdpA"/>
</dbReference>
<comment type="subcellular location">
    <subcellularLocation>
        <location evidence="1 4">Cytoplasm</location>
        <location evidence="1 4">Nucleoid</location>
    </subcellularLocation>
</comment>
<comment type="caution">
    <text evidence="5">The sequence shown here is derived from an EMBL/GenBank/DDBJ whole genome shotgun (WGS) entry which is preliminary data.</text>
</comment>
<proteinExistence type="inferred from homology"/>
<name>A0A2U3BDI5_9VIBR</name>